<sequence>MQHTSDDEPIKYKVKVKINDKLRIHQRMKANVHEIILEPHARVIIEPEIELSNSTSDKIHIYTVDDSEYKLTGDIPYSA</sequence>
<accession>A0A0F3QD00</accession>
<dbReference type="EMBL" id="LAOI01000001">
    <property type="protein sequence ID" value="KJV89304.1"/>
    <property type="molecule type" value="Genomic_DNA"/>
</dbReference>
<dbReference type="RefSeq" id="WP_012152034.1">
    <property type="nucleotide sequence ID" value="NZ_LAOI01000001.1"/>
</dbReference>
<keyword evidence="2" id="KW-1185">Reference proteome</keyword>
<comment type="caution">
    <text evidence="1">The sequence shown here is derived from an EMBL/GenBank/DDBJ whole genome shotgun (WGS) entry which is preliminary data.</text>
</comment>
<reference evidence="1 2" key="1">
    <citation type="submission" date="2015-02" db="EMBL/GenBank/DDBJ databases">
        <title>Genome Sequencing of Rickettsiales.</title>
        <authorList>
            <person name="Daugherty S.C."/>
            <person name="Su Q."/>
            <person name="Abolude K."/>
            <person name="Beier-Sexton M."/>
            <person name="Carlyon J.A."/>
            <person name="Carter R."/>
            <person name="Day N.P."/>
            <person name="Dumler S.J."/>
            <person name="Dyachenko V."/>
            <person name="Godinez A."/>
            <person name="Kurtti T.J."/>
            <person name="Lichay M."/>
            <person name="Mullins K.E."/>
            <person name="Ott S."/>
            <person name="Pappas-Brown V."/>
            <person name="Paris D.H."/>
            <person name="Patel P."/>
            <person name="Richards A.L."/>
            <person name="Sadzewicz L."/>
            <person name="Sears K."/>
            <person name="Seidman D."/>
            <person name="Sengamalay N."/>
            <person name="Stenos J."/>
            <person name="Tallon L.J."/>
            <person name="Vincent G."/>
            <person name="Fraser C.M."/>
            <person name="Munderloh U."/>
            <person name="Dunning-Hotopp J.C."/>
        </authorList>
    </citation>
    <scope>NUCLEOTIDE SEQUENCE [LARGE SCALE GENOMIC DNA]</scope>
    <source>
        <strain evidence="1 2">RML An4</strain>
    </source>
</reference>
<evidence type="ECO:0000313" key="2">
    <source>
        <dbReference type="Proteomes" id="UP000033661"/>
    </source>
</evidence>
<dbReference type="PATRIC" id="fig|1359193.3.peg.263"/>
<dbReference type="Proteomes" id="UP000033661">
    <property type="component" value="Unassembled WGS sequence"/>
</dbReference>
<proteinExistence type="predicted"/>
<protein>
    <submittedName>
        <fullName evidence="1">Uncharacterized protein</fullName>
    </submittedName>
</protein>
<organism evidence="1 2">
    <name type="scientific">Rickettsia bellii str. RML An4</name>
    <dbReference type="NCBI Taxonomy" id="1359193"/>
    <lineage>
        <taxon>Bacteria</taxon>
        <taxon>Pseudomonadati</taxon>
        <taxon>Pseudomonadota</taxon>
        <taxon>Alphaproteobacteria</taxon>
        <taxon>Rickettsiales</taxon>
        <taxon>Rickettsiaceae</taxon>
        <taxon>Rickettsieae</taxon>
        <taxon>Rickettsia</taxon>
        <taxon>belli group</taxon>
    </lineage>
</organism>
<name>A0A0F3QD00_RICBE</name>
<dbReference type="AlphaFoldDB" id="A0A0F3QD00"/>
<evidence type="ECO:0000313" key="1">
    <source>
        <dbReference type="EMBL" id="KJV89304.1"/>
    </source>
</evidence>
<gene>
    <name evidence="1" type="ORF">RBEAN4_0275</name>
</gene>